<evidence type="ECO:0000256" key="1">
    <source>
        <dbReference type="ARBA" id="ARBA00009183"/>
    </source>
</evidence>
<keyword evidence="2 6" id="KW-0285">Flavoprotein</keyword>
<dbReference type="InterPro" id="IPR050346">
    <property type="entry name" value="FMO-like"/>
</dbReference>
<evidence type="ECO:0000256" key="2">
    <source>
        <dbReference type="ARBA" id="ARBA00022630"/>
    </source>
</evidence>
<dbReference type="Pfam" id="PF00743">
    <property type="entry name" value="FMO-like"/>
    <property type="match status" value="1"/>
</dbReference>
<comment type="similarity">
    <text evidence="1 6">Belongs to the FMO family.</text>
</comment>
<dbReference type="SUPFAM" id="SSF51905">
    <property type="entry name" value="FAD/NAD(P)-binding domain"/>
    <property type="match status" value="2"/>
</dbReference>
<dbReference type="AlphaFoldDB" id="A0A061QU23"/>
<dbReference type="EC" id="1.-.-.-" evidence="6"/>
<evidence type="ECO:0000256" key="7">
    <source>
        <dbReference type="SAM" id="MobiDB-lite"/>
    </source>
</evidence>
<sequence length="538" mass="60891">MAGPEPVYNRPQPVQKPTRDSTDGRKRAAVCGGGLAGICTARNLIAVGIEPIIFDQNPKLGGLWNFNPDVNSGYMYQSCCVNSNRQSLEFPDHHYPETEPDYPRHPAILRYLDTYVEKFDLYRYACLRSKVIDASETSPGSWRVTYESLDGYYGRDYVNVDYVVVCTGQTTRPFMPQYPGIEEFEGEIMHAAKFRSADRFHGKKVLIVGMGTATGCDISQEISFAASHTSVSVRRGMTLLPRYLLGINRWDWFAGAAWVYHFGLSKTVNKIYMFILDSLYYCMYGDLKKIGLRKFSSKVDSKQSTSPICTDACAFPQRVKLGYIKMRGPVKRYTRKGVEFANGEYHDFDTVIFATGYHREIPFTVNKTEFSFPDTPLYKYTFNPSYKNMAFALFMKTVGPQFPVCWFQSRWVAQVFSGQRKLPPAEAMLKSSKAQTRHHGIGGLDPFDTCDLFMDAIGYPRPSNWQLFGMMFTRPTFVIKYLFSPRWALWVPAEKLCPPISKYPKSSMERVGGKMTVPIGSTVTPGTTQPEKPAATAA</sequence>
<dbReference type="GO" id="GO:0050660">
    <property type="term" value="F:flavin adenine dinucleotide binding"/>
    <property type="evidence" value="ECO:0007669"/>
    <property type="project" value="InterPro"/>
</dbReference>
<feature type="compositionally biased region" description="Polar residues" evidence="7">
    <location>
        <begin position="519"/>
        <end position="530"/>
    </location>
</feature>
<evidence type="ECO:0000256" key="5">
    <source>
        <dbReference type="ARBA" id="ARBA00023002"/>
    </source>
</evidence>
<dbReference type="PANTHER" id="PTHR23023">
    <property type="entry name" value="DIMETHYLANILINE MONOOXYGENASE"/>
    <property type="match status" value="1"/>
</dbReference>
<dbReference type="EMBL" id="GBEZ01025096">
    <property type="protein sequence ID" value="JAC61955.1"/>
    <property type="molecule type" value="Transcribed_RNA"/>
</dbReference>
<keyword evidence="4" id="KW-0521">NADP</keyword>
<dbReference type="PRINTS" id="PR00370">
    <property type="entry name" value="FMOXYGENASE"/>
</dbReference>
<reference evidence="8" key="1">
    <citation type="submission" date="2014-05" db="EMBL/GenBank/DDBJ databases">
        <title>The transcriptome of the halophilic microalga Tetraselmis sp. GSL018 isolated from the Great Salt Lake, Utah.</title>
        <authorList>
            <person name="Jinkerson R.E."/>
            <person name="D'Adamo S."/>
            <person name="Posewitz M.C."/>
        </authorList>
    </citation>
    <scope>NUCLEOTIDE SEQUENCE</scope>
    <source>
        <strain evidence="8">GSL018</strain>
    </source>
</reference>
<evidence type="ECO:0000256" key="4">
    <source>
        <dbReference type="ARBA" id="ARBA00022857"/>
    </source>
</evidence>
<evidence type="ECO:0000256" key="6">
    <source>
        <dbReference type="RuleBase" id="RU361177"/>
    </source>
</evidence>
<comment type="cofactor">
    <cofactor evidence="6">
        <name>FAD</name>
        <dbReference type="ChEBI" id="CHEBI:57692"/>
    </cofactor>
</comment>
<dbReference type="InterPro" id="IPR036188">
    <property type="entry name" value="FAD/NAD-bd_sf"/>
</dbReference>
<evidence type="ECO:0000256" key="3">
    <source>
        <dbReference type="ARBA" id="ARBA00022827"/>
    </source>
</evidence>
<keyword evidence="6 8" id="KW-0503">Monooxygenase</keyword>
<gene>
    <name evidence="8" type="primary">YUCCA</name>
    <name evidence="8" type="ORF">TSPGSL018_24693</name>
</gene>
<proteinExistence type="inferred from homology"/>
<organism evidence="8">
    <name type="scientific">Tetraselmis sp. GSL018</name>
    <dbReference type="NCBI Taxonomy" id="582737"/>
    <lineage>
        <taxon>Eukaryota</taxon>
        <taxon>Viridiplantae</taxon>
        <taxon>Chlorophyta</taxon>
        <taxon>core chlorophytes</taxon>
        <taxon>Chlorodendrophyceae</taxon>
        <taxon>Chlorodendrales</taxon>
        <taxon>Chlorodendraceae</taxon>
        <taxon>Tetraselmis</taxon>
    </lineage>
</organism>
<protein>
    <recommendedName>
        <fullName evidence="6">Flavin-containing monooxygenase</fullName>
        <ecNumber evidence="6">1.-.-.-</ecNumber>
    </recommendedName>
</protein>
<keyword evidence="5 6" id="KW-0560">Oxidoreductase</keyword>
<dbReference type="GO" id="GO:0004499">
    <property type="term" value="F:N,N-dimethylaniline monooxygenase activity"/>
    <property type="evidence" value="ECO:0007669"/>
    <property type="project" value="InterPro"/>
</dbReference>
<dbReference type="InterPro" id="IPR020946">
    <property type="entry name" value="Flavin_mOase-like"/>
</dbReference>
<keyword evidence="3 6" id="KW-0274">FAD</keyword>
<dbReference type="Gene3D" id="3.50.50.60">
    <property type="entry name" value="FAD/NAD(P)-binding domain"/>
    <property type="match status" value="1"/>
</dbReference>
<feature type="region of interest" description="Disordered" evidence="7">
    <location>
        <begin position="516"/>
        <end position="538"/>
    </location>
</feature>
<dbReference type="GO" id="GO:0050661">
    <property type="term" value="F:NADP binding"/>
    <property type="evidence" value="ECO:0007669"/>
    <property type="project" value="InterPro"/>
</dbReference>
<dbReference type="InterPro" id="IPR000960">
    <property type="entry name" value="Flavin_mOase"/>
</dbReference>
<feature type="compositionally biased region" description="Basic and acidic residues" evidence="7">
    <location>
        <begin position="17"/>
        <end position="26"/>
    </location>
</feature>
<accession>A0A061QU23</accession>
<name>A0A061QU23_9CHLO</name>
<feature type="region of interest" description="Disordered" evidence="7">
    <location>
        <begin position="1"/>
        <end position="26"/>
    </location>
</feature>
<evidence type="ECO:0000313" key="8">
    <source>
        <dbReference type="EMBL" id="JAC61955.1"/>
    </source>
</evidence>